<evidence type="ECO:0000313" key="3">
    <source>
        <dbReference type="Proteomes" id="UP000187209"/>
    </source>
</evidence>
<keyword evidence="3" id="KW-1185">Reference proteome</keyword>
<dbReference type="EMBL" id="MPUH01001687">
    <property type="protein sequence ID" value="OMJ66561.1"/>
    <property type="molecule type" value="Genomic_DNA"/>
</dbReference>
<feature type="coiled-coil region" evidence="1">
    <location>
        <begin position="392"/>
        <end position="426"/>
    </location>
</feature>
<feature type="coiled-coil region" evidence="1">
    <location>
        <begin position="167"/>
        <end position="265"/>
    </location>
</feature>
<dbReference type="AlphaFoldDB" id="A0A1R2APW7"/>
<accession>A0A1R2APW7</accession>
<evidence type="ECO:0000256" key="1">
    <source>
        <dbReference type="SAM" id="Coils"/>
    </source>
</evidence>
<evidence type="ECO:0000313" key="2">
    <source>
        <dbReference type="EMBL" id="OMJ66561.1"/>
    </source>
</evidence>
<protein>
    <submittedName>
        <fullName evidence="2">Uncharacterized protein</fullName>
    </submittedName>
</protein>
<reference evidence="2 3" key="1">
    <citation type="submission" date="2016-11" db="EMBL/GenBank/DDBJ databases">
        <title>The macronuclear genome of Stentor coeruleus: a giant cell with tiny introns.</title>
        <authorList>
            <person name="Slabodnick M."/>
            <person name="Ruby J.G."/>
            <person name="Reiff S.B."/>
            <person name="Swart E.C."/>
            <person name="Gosai S."/>
            <person name="Prabakaran S."/>
            <person name="Witkowska E."/>
            <person name="Larue G.E."/>
            <person name="Fisher S."/>
            <person name="Freeman R.M."/>
            <person name="Gunawardena J."/>
            <person name="Chu W."/>
            <person name="Stover N.A."/>
            <person name="Gregory B.D."/>
            <person name="Nowacki M."/>
            <person name="Derisi J."/>
            <person name="Roy S.W."/>
            <person name="Marshall W.F."/>
            <person name="Sood P."/>
        </authorList>
    </citation>
    <scope>NUCLEOTIDE SEQUENCE [LARGE SCALE GENOMIC DNA]</scope>
    <source>
        <strain evidence="2">WM001</strain>
    </source>
</reference>
<gene>
    <name evidence="2" type="ORF">SteCoe_36548</name>
</gene>
<dbReference type="Proteomes" id="UP000187209">
    <property type="component" value="Unassembled WGS sequence"/>
</dbReference>
<feature type="coiled-coil region" evidence="1">
    <location>
        <begin position="464"/>
        <end position="491"/>
    </location>
</feature>
<keyword evidence="1" id="KW-0175">Coiled coil</keyword>
<feature type="coiled-coil region" evidence="1">
    <location>
        <begin position="307"/>
        <end position="351"/>
    </location>
</feature>
<proteinExistence type="predicted"/>
<organism evidence="2 3">
    <name type="scientific">Stentor coeruleus</name>
    <dbReference type="NCBI Taxonomy" id="5963"/>
    <lineage>
        <taxon>Eukaryota</taxon>
        <taxon>Sar</taxon>
        <taxon>Alveolata</taxon>
        <taxon>Ciliophora</taxon>
        <taxon>Postciliodesmatophora</taxon>
        <taxon>Heterotrichea</taxon>
        <taxon>Heterotrichida</taxon>
        <taxon>Stentoridae</taxon>
        <taxon>Stentor</taxon>
    </lineage>
</organism>
<sequence>MAMNRDGFDVVKPKIQTKSGMTNLKITSGVYREDFQTRLKAYNLTPKHESEESKTDLLNRLKSTYEVEIKYMNEYILRLKRQNTNHYLTPDEAKNENFLREEIKNLYEKLRHEQKINLQLTEKIDQFNYEKANLIRFKDEKPIAKTFIPEITLNSKEVLESIKKSFIDKYTESLAFYTKELRKAEEKLDRIDVSAHKAHNELKVLKKLFVVKYKENYNEKMISSKDLEQKLVTMENENSELIKIIKNLEKDVKFYQEENIKQREIIKEMADEVEIERNTLAAISKIKDNEGGSLELEKENTSIKSCLSSYEEKKEKLIQKCLKCEEHNEKNAFLEKKINKLDTENIKLQHEICKLQEDNQNLEAITEKMQDLLMFGNYSGNKNEDFVVNEKIYNLEEQINKLTRENKYLQEEVQQKTKELSEIKQKIDNNIYKDNSHPGLVIELQSIKKENSFLKLKSESLQDIKIKFLELVKLLADKENLEEEIVNVSTKNEGEDEGKHVSAYTQLRNELVGKTNRVKEIVKCFLSLN</sequence>
<name>A0A1R2APW7_9CILI</name>
<comment type="caution">
    <text evidence="2">The sequence shown here is derived from an EMBL/GenBank/DDBJ whole genome shotgun (WGS) entry which is preliminary data.</text>
</comment>